<accession>T1G4K7</accession>
<feature type="domain" description="SH3" evidence="13">
    <location>
        <begin position="36"/>
        <end position="100"/>
    </location>
</feature>
<name>T1G4K7_HELRO</name>
<dbReference type="InterPro" id="IPR017441">
    <property type="entry name" value="Protein_kinase_ATP_BS"/>
</dbReference>
<dbReference type="GO" id="GO:0007165">
    <property type="term" value="P:signal transduction"/>
    <property type="evidence" value="ECO:0000318"/>
    <property type="project" value="GO_Central"/>
</dbReference>
<dbReference type="EMBL" id="AMQM01005028">
    <property type="status" value="NOT_ANNOTATED_CDS"/>
    <property type="molecule type" value="Genomic_DNA"/>
</dbReference>
<evidence type="ECO:0000256" key="3">
    <source>
        <dbReference type="ARBA" id="ARBA00012406"/>
    </source>
</evidence>
<dbReference type="KEGG" id="hro:HELRODRAFT_81938"/>
<comment type="catalytic activity">
    <reaction evidence="8">
        <text>L-threonyl-[protein] + ATP = O-phospho-L-threonyl-[protein] + ADP + H(+)</text>
        <dbReference type="Rhea" id="RHEA:46608"/>
        <dbReference type="Rhea" id="RHEA-COMP:11060"/>
        <dbReference type="Rhea" id="RHEA-COMP:11605"/>
        <dbReference type="ChEBI" id="CHEBI:15378"/>
        <dbReference type="ChEBI" id="CHEBI:30013"/>
        <dbReference type="ChEBI" id="CHEBI:30616"/>
        <dbReference type="ChEBI" id="CHEBI:61977"/>
        <dbReference type="ChEBI" id="CHEBI:456216"/>
        <dbReference type="EC" id="2.7.11.25"/>
    </reaction>
</comment>
<sequence length="525" mass="59291">MSPDSIISSTTAISNSECSESEKSSLFSTENFQLHEAIQYLVTIFDYEPTREDELKLTKGQKVKLISKDVHISGDEGWWIGEIDGHVGIFPASFVVSQDKFSTDGDFVLKPKLINFDEITLKEVIGVGGFGKVLRGIYGDEEVAVKLAREQTLSTVEKEAKLFWLLDHENIISLKGVCLEPNHMSLVMEYARGGSLTQVITGRQIPAFLVIAWMQQVARGMRYLHEYAPIPLVHRDLKSNNILLLHPYDPDHPTNFTNVLKITDFGLAKEVDGFSTKMSAAGTYAWMAPEVIRHSRYSKKSDVWSFGVVLWELLTGEVPYKGVDTWAVAYGVAVNSLTLPIPSTCPQPFAELMKVCWESEADLRPSFTNILLKLEAVSQSSFTNTPDLSFSSMRLNWKQEIEAMFVELRTKDEELKNREEELMRACQQQKLHEELLVKREQELMEREMSVMERELSIAVQQQLSPLSTQPKINKRRGRFRRSRLKLLKFTMSGASGGGGGANSGSVDISEPSGWFVIFVWGLWFV</sequence>
<dbReference type="InterPro" id="IPR001452">
    <property type="entry name" value="SH3_domain"/>
</dbReference>
<dbReference type="PROSITE" id="PS00107">
    <property type="entry name" value="PROTEIN_KINASE_ATP"/>
    <property type="match status" value="1"/>
</dbReference>
<organism evidence="16 17">
    <name type="scientific">Helobdella robusta</name>
    <name type="common">Californian leech</name>
    <dbReference type="NCBI Taxonomy" id="6412"/>
    <lineage>
        <taxon>Eukaryota</taxon>
        <taxon>Metazoa</taxon>
        <taxon>Spiralia</taxon>
        <taxon>Lophotrochozoa</taxon>
        <taxon>Annelida</taxon>
        <taxon>Clitellata</taxon>
        <taxon>Hirudinea</taxon>
        <taxon>Rhynchobdellida</taxon>
        <taxon>Glossiphoniidae</taxon>
        <taxon>Helobdella</taxon>
    </lineage>
</organism>
<evidence type="ECO:0000256" key="12">
    <source>
        <dbReference type="SAM" id="Coils"/>
    </source>
</evidence>
<dbReference type="GO" id="GO:0004709">
    <property type="term" value="F:MAP kinase kinase kinase activity"/>
    <property type="evidence" value="ECO:0007669"/>
    <property type="project" value="UniProtKB-EC"/>
</dbReference>
<dbReference type="InterPro" id="IPR001245">
    <property type="entry name" value="Ser-Thr/Tyr_kinase_cat_dom"/>
</dbReference>
<dbReference type="PRINTS" id="PR00452">
    <property type="entry name" value="SH3DOMAIN"/>
</dbReference>
<dbReference type="InterPro" id="IPR000719">
    <property type="entry name" value="Prot_kinase_dom"/>
</dbReference>
<dbReference type="Gene3D" id="2.30.30.40">
    <property type="entry name" value="SH3 Domains"/>
    <property type="match status" value="1"/>
</dbReference>
<dbReference type="InterPro" id="IPR008271">
    <property type="entry name" value="Ser/Thr_kinase_AS"/>
</dbReference>
<comment type="cofactor">
    <cofactor evidence="1">
        <name>Mg(2+)</name>
        <dbReference type="ChEBI" id="CHEBI:18420"/>
    </cofactor>
</comment>
<evidence type="ECO:0000313" key="17">
    <source>
        <dbReference type="Proteomes" id="UP000015101"/>
    </source>
</evidence>
<dbReference type="EMBL" id="KB096785">
    <property type="protein sequence ID" value="ESO01231.1"/>
    <property type="molecule type" value="Genomic_DNA"/>
</dbReference>
<dbReference type="EnsemblMetazoa" id="HelroT81938">
    <property type="protein sequence ID" value="HelroP81938"/>
    <property type="gene ID" value="HelroG81938"/>
</dbReference>
<proteinExistence type="inferred from homology"/>
<evidence type="ECO:0000313" key="16">
    <source>
        <dbReference type="EnsemblMetazoa" id="HelroP81938"/>
    </source>
</evidence>
<evidence type="ECO:0000313" key="15">
    <source>
        <dbReference type="EMBL" id="ESO01231.1"/>
    </source>
</evidence>
<reference evidence="16" key="3">
    <citation type="submission" date="2015-06" db="UniProtKB">
        <authorList>
            <consortium name="EnsemblMetazoa"/>
        </authorList>
    </citation>
    <scope>IDENTIFICATION</scope>
</reference>
<dbReference type="OrthoDB" id="339325at2759"/>
<dbReference type="PROSITE" id="PS00108">
    <property type="entry name" value="PROTEIN_KINASE_ST"/>
    <property type="match status" value="1"/>
</dbReference>
<dbReference type="SMART" id="SM00326">
    <property type="entry name" value="SH3"/>
    <property type="match status" value="1"/>
</dbReference>
<dbReference type="PROSITE" id="PS50002">
    <property type="entry name" value="SH3"/>
    <property type="match status" value="1"/>
</dbReference>
<dbReference type="Gene3D" id="1.10.510.10">
    <property type="entry name" value="Transferase(Phosphotransferase) domain 1"/>
    <property type="match status" value="1"/>
</dbReference>
<dbReference type="SUPFAM" id="SSF50044">
    <property type="entry name" value="SH3-domain"/>
    <property type="match status" value="1"/>
</dbReference>
<evidence type="ECO:0000256" key="8">
    <source>
        <dbReference type="ARBA" id="ARBA00047559"/>
    </source>
</evidence>
<dbReference type="GO" id="GO:0005524">
    <property type="term" value="F:ATP binding"/>
    <property type="evidence" value="ECO:0007669"/>
    <property type="project" value="UniProtKB-UniRule"/>
</dbReference>
<dbReference type="InParanoid" id="T1G4K7"/>
<dbReference type="Pfam" id="PF07653">
    <property type="entry name" value="SH3_2"/>
    <property type="match status" value="1"/>
</dbReference>
<dbReference type="EC" id="2.7.11.25" evidence="3"/>
<dbReference type="STRING" id="6412.T1G4K7"/>
<feature type="coiled-coil region" evidence="12">
    <location>
        <begin position="398"/>
        <end position="428"/>
    </location>
</feature>
<dbReference type="Gene3D" id="3.30.200.20">
    <property type="entry name" value="Phosphorylase Kinase, domain 1"/>
    <property type="match status" value="1"/>
</dbReference>
<dbReference type="Pfam" id="PF07714">
    <property type="entry name" value="PK_Tyr_Ser-Thr"/>
    <property type="match status" value="1"/>
</dbReference>
<evidence type="ECO:0000259" key="13">
    <source>
        <dbReference type="PROSITE" id="PS50002"/>
    </source>
</evidence>
<dbReference type="Proteomes" id="UP000015101">
    <property type="component" value="Unassembled WGS sequence"/>
</dbReference>
<dbReference type="OMA" id="FNREREQ"/>
<dbReference type="GO" id="GO:0005737">
    <property type="term" value="C:cytoplasm"/>
    <property type="evidence" value="ECO:0000318"/>
    <property type="project" value="GO_Central"/>
</dbReference>
<keyword evidence="17" id="KW-1185">Reference proteome</keyword>
<dbReference type="PANTHER" id="PTHR44329">
    <property type="entry name" value="SERINE/THREONINE-PROTEIN KINASE TNNI3K-RELATED"/>
    <property type="match status" value="1"/>
</dbReference>
<keyword evidence="6 11" id="KW-0547">Nucleotide-binding</keyword>
<evidence type="ECO:0000256" key="7">
    <source>
        <dbReference type="ARBA" id="ARBA00022840"/>
    </source>
</evidence>
<dbReference type="PANTHER" id="PTHR44329:SF293">
    <property type="entry name" value="MITOGEN-ACTIVATED PROTEIN KINASE KINASE KINASE"/>
    <property type="match status" value="1"/>
</dbReference>
<comment type="catalytic activity">
    <reaction evidence="9">
        <text>L-seryl-[protein] + ATP = O-phospho-L-seryl-[protein] + ADP + H(+)</text>
        <dbReference type="Rhea" id="RHEA:17989"/>
        <dbReference type="Rhea" id="RHEA-COMP:9863"/>
        <dbReference type="Rhea" id="RHEA-COMP:11604"/>
        <dbReference type="ChEBI" id="CHEBI:15378"/>
        <dbReference type="ChEBI" id="CHEBI:29999"/>
        <dbReference type="ChEBI" id="CHEBI:30616"/>
        <dbReference type="ChEBI" id="CHEBI:83421"/>
        <dbReference type="ChEBI" id="CHEBI:456216"/>
        <dbReference type="EC" id="2.7.11.25"/>
    </reaction>
</comment>
<dbReference type="SMART" id="SM00220">
    <property type="entry name" value="S_TKc"/>
    <property type="match status" value="1"/>
</dbReference>
<keyword evidence="4 10" id="KW-0728">SH3 domain</keyword>
<dbReference type="GO" id="GO:0004672">
    <property type="term" value="F:protein kinase activity"/>
    <property type="evidence" value="ECO:0000318"/>
    <property type="project" value="GO_Central"/>
</dbReference>
<dbReference type="RefSeq" id="XP_009020467.1">
    <property type="nucleotide sequence ID" value="XM_009022219.1"/>
</dbReference>
<evidence type="ECO:0000256" key="2">
    <source>
        <dbReference type="ARBA" id="ARBA00006529"/>
    </source>
</evidence>
<dbReference type="AlphaFoldDB" id="T1G4K7"/>
<evidence type="ECO:0000256" key="9">
    <source>
        <dbReference type="ARBA" id="ARBA00048329"/>
    </source>
</evidence>
<evidence type="ECO:0000256" key="1">
    <source>
        <dbReference type="ARBA" id="ARBA00001946"/>
    </source>
</evidence>
<dbReference type="CTD" id="20216005"/>
<dbReference type="PROSITE" id="PS50011">
    <property type="entry name" value="PROTEIN_KINASE_DOM"/>
    <property type="match status" value="1"/>
</dbReference>
<dbReference type="GeneID" id="20216005"/>
<evidence type="ECO:0000259" key="14">
    <source>
        <dbReference type="PROSITE" id="PS50011"/>
    </source>
</evidence>
<reference evidence="17" key="1">
    <citation type="submission" date="2012-12" db="EMBL/GenBank/DDBJ databases">
        <authorList>
            <person name="Hellsten U."/>
            <person name="Grimwood J."/>
            <person name="Chapman J.A."/>
            <person name="Shapiro H."/>
            <person name="Aerts A."/>
            <person name="Otillar R.P."/>
            <person name="Terry A.Y."/>
            <person name="Boore J.L."/>
            <person name="Simakov O."/>
            <person name="Marletaz F."/>
            <person name="Cho S.-J."/>
            <person name="Edsinger-Gonzales E."/>
            <person name="Havlak P."/>
            <person name="Kuo D.-H."/>
            <person name="Larsson T."/>
            <person name="Lv J."/>
            <person name="Arendt D."/>
            <person name="Savage R."/>
            <person name="Osoegawa K."/>
            <person name="de Jong P."/>
            <person name="Lindberg D.R."/>
            <person name="Seaver E.C."/>
            <person name="Weisblat D.A."/>
            <person name="Putnam N.H."/>
            <person name="Grigoriev I.V."/>
            <person name="Rokhsar D.S."/>
        </authorList>
    </citation>
    <scope>NUCLEOTIDE SEQUENCE</scope>
</reference>
<comment type="similarity">
    <text evidence="2">Belongs to the protein kinase superfamily. STE Ser/Thr protein kinase family. MAP kinase kinase kinase subfamily.</text>
</comment>
<dbReference type="InterPro" id="IPR036028">
    <property type="entry name" value="SH3-like_dom_sf"/>
</dbReference>
<evidence type="ECO:0000256" key="4">
    <source>
        <dbReference type="ARBA" id="ARBA00022443"/>
    </source>
</evidence>
<reference evidence="15 17" key="2">
    <citation type="journal article" date="2013" name="Nature">
        <title>Insights into bilaterian evolution from three spiralian genomes.</title>
        <authorList>
            <person name="Simakov O."/>
            <person name="Marletaz F."/>
            <person name="Cho S.J."/>
            <person name="Edsinger-Gonzales E."/>
            <person name="Havlak P."/>
            <person name="Hellsten U."/>
            <person name="Kuo D.H."/>
            <person name="Larsson T."/>
            <person name="Lv J."/>
            <person name="Arendt D."/>
            <person name="Savage R."/>
            <person name="Osoegawa K."/>
            <person name="de Jong P."/>
            <person name="Grimwood J."/>
            <person name="Chapman J.A."/>
            <person name="Shapiro H."/>
            <person name="Aerts A."/>
            <person name="Otillar R.P."/>
            <person name="Terry A.Y."/>
            <person name="Boore J.L."/>
            <person name="Grigoriev I.V."/>
            <person name="Lindberg D.R."/>
            <person name="Seaver E.C."/>
            <person name="Weisblat D.A."/>
            <person name="Putnam N.H."/>
            <person name="Rokhsar D.S."/>
        </authorList>
    </citation>
    <scope>NUCLEOTIDE SEQUENCE</scope>
</reference>
<dbReference type="eggNOG" id="KOG0192">
    <property type="taxonomic scope" value="Eukaryota"/>
</dbReference>
<evidence type="ECO:0000256" key="10">
    <source>
        <dbReference type="PROSITE-ProRule" id="PRU00192"/>
    </source>
</evidence>
<keyword evidence="5" id="KW-0808">Transferase</keyword>
<feature type="domain" description="Protein kinase" evidence="14">
    <location>
        <begin position="119"/>
        <end position="382"/>
    </location>
</feature>
<protein>
    <recommendedName>
        <fullName evidence="3">mitogen-activated protein kinase kinase kinase</fullName>
        <ecNumber evidence="3">2.7.11.25</ecNumber>
    </recommendedName>
</protein>
<feature type="binding site" evidence="11">
    <location>
        <position position="146"/>
    </location>
    <ligand>
        <name>ATP</name>
        <dbReference type="ChEBI" id="CHEBI:30616"/>
    </ligand>
</feature>
<keyword evidence="5" id="KW-0418">Kinase</keyword>
<keyword evidence="12" id="KW-0175">Coiled coil</keyword>
<keyword evidence="5" id="KW-0723">Serine/threonine-protein kinase</keyword>
<evidence type="ECO:0000256" key="11">
    <source>
        <dbReference type="PROSITE-ProRule" id="PRU10141"/>
    </source>
</evidence>
<dbReference type="SUPFAM" id="SSF56112">
    <property type="entry name" value="Protein kinase-like (PK-like)"/>
    <property type="match status" value="1"/>
</dbReference>
<dbReference type="HOGENOM" id="CLU_000288_7_14_1"/>
<dbReference type="InterPro" id="IPR011009">
    <property type="entry name" value="Kinase-like_dom_sf"/>
</dbReference>
<evidence type="ECO:0000256" key="6">
    <source>
        <dbReference type="ARBA" id="ARBA00022741"/>
    </source>
</evidence>
<gene>
    <name evidence="16" type="primary">20216005</name>
    <name evidence="15" type="ORF">HELRODRAFT_81938</name>
</gene>
<dbReference type="InterPro" id="IPR051681">
    <property type="entry name" value="Ser/Thr_Kinases-Pseudokinases"/>
</dbReference>
<keyword evidence="7 11" id="KW-0067">ATP-binding</keyword>
<evidence type="ECO:0000256" key="5">
    <source>
        <dbReference type="ARBA" id="ARBA00022527"/>
    </source>
</evidence>
<dbReference type="PRINTS" id="PR00109">
    <property type="entry name" value="TYRKINASE"/>
</dbReference>